<evidence type="ECO:0000256" key="1">
    <source>
        <dbReference type="SAM" id="MobiDB-lite"/>
    </source>
</evidence>
<sequence>MYMLEQENSPENDDENTPAYDIQETDDRISHLADIMYEAESCIETDGLHTPKDTVYLLTWSPDPKFLPDCDFQQQHLYAGPWAQFYMQTTKCGACCVEANQMGNPHYHMWYQPHTDFNKTKARITMIKVLKNRGIVKIDQARHVRPGCPDPTCNSLHYYKKELFDQNIWLDWPIITHLTRMPNPIHENFKYWFQLSTRKNFMQQVEVTSEYKRIHEFYKKSE</sequence>
<protein>
    <submittedName>
        <fullName evidence="2">Uncharacterized protein</fullName>
    </submittedName>
</protein>
<feature type="region of interest" description="Disordered" evidence="1">
    <location>
        <begin position="1"/>
        <end position="20"/>
    </location>
</feature>
<dbReference type="EMBL" id="MN328271">
    <property type="protein sequence ID" value="QGF19357.1"/>
    <property type="molecule type" value="Genomic_DNA"/>
</dbReference>
<dbReference type="AlphaFoldDB" id="A0A5Q2F5Z9"/>
<organism evidence="2">
    <name type="scientific">Antarctic circular DNA molecule</name>
    <dbReference type="NCBI Taxonomy" id="2664238"/>
    <lineage>
        <taxon>unclassified sequences</taxon>
    </lineage>
</organism>
<proteinExistence type="predicted"/>
<accession>A0A5Q2F5Z9</accession>
<name>A0A5Q2F5Z9_9ZZZZ</name>
<evidence type="ECO:0000313" key="2">
    <source>
        <dbReference type="EMBL" id="QGF19357.1"/>
    </source>
</evidence>
<reference evidence="2" key="1">
    <citation type="journal article" date="2019" name="Viruses">
        <title>Single-stranded DNA viruses in Antarctic cryoconite holes.</title>
        <authorList>
            <person name="Sommers P."/>
            <person name="Fontenele R.S."/>
            <person name="Kringen T."/>
            <person name="Kaberger S."/>
            <person name="Porazinska D.L."/>
            <person name="Darcy J.L."/>
            <person name="Schmidt S.K."/>
            <person name="Varsani A."/>
        </authorList>
    </citation>
    <scope>NUCLEOTIDE SEQUENCE</scope>
    <source>
        <strain evidence="2">CAA_003_V_97</strain>
    </source>
</reference>